<protein>
    <submittedName>
        <fullName evidence="8">ABC-type multidrug transport system, ATPase component</fullName>
    </submittedName>
</protein>
<name>A0A1I2EHK4_9ACTN</name>
<dbReference type="PANTHER" id="PTHR43335:SF4">
    <property type="entry name" value="ABC TRANSPORTER, ATP-BINDING PROTEIN"/>
    <property type="match status" value="1"/>
</dbReference>
<evidence type="ECO:0000256" key="2">
    <source>
        <dbReference type="ARBA" id="ARBA00022448"/>
    </source>
</evidence>
<keyword evidence="2" id="KW-0813">Transport</keyword>
<proteinExistence type="inferred from homology"/>
<dbReference type="PANTHER" id="PTHR43335">
    <property type="entry name" value="ABC TRANSPORTER, ATP-BINDING PROTEIN"/>
    <property type="match status" value="1"/>
</dbReference>
<keyword evidence="6" id="KW-0812">Transmembrane</keyword>
<feature type="domain" description="ABC transporter" evidence="7">
    <location>
        <begin position="2"/>
        <end position="228"/>
    </location>
</feature>
<feature type="transmembrane region" description="Helical" evidence="6">
    <location>
        <begin position="427"/>
        <end position="449"/>
    </location>
</feature>
<feature type="transmembrane region" description="Helical" evidence="6">
    <location>
        <begin position="560"/>
        <end position="580"/>
    </location>
</feature>
<dbReference type="STRING" id="380248.SAMN05216251_106229"/>
<organism evidence="8 9">
    <name type="scientific">Actinacidiphila alni</name>
    <dbReference type="NCBI Taxonomy" id="380248"/>
    <lineage>
        <taxon>Bacteria</taxon>
        <taxon>Bacillati</taxon>
        <taxon>Actinomycetota</taxon>
        <taxon>Actinomycetes</taxon>
        <taxon>Kitasatosporales</taxon>
        <taxon>Streptomycetaceae</taxon>
        <taxon>Actinacidiphila</taxon>
    </lineage>
</organism>
<gene>
    <name evidence="8" type="ORF">SAMN05216251_106229</name>
</gene>
<dbReference type="EMBL" id="FONG01000006">
    <property type="protein sequence ID" value="SFE92564.1"/>
    <property type="molecule type" value="Genomic_DNA"/>
</dbReference>
<evidence type="ECO:0000256" key="6">
    <source>
        <dbReference type="SAM" id="Phobius"/>
    </source>
</evidence>
<evidence type="ECO:0000256" key="4">
    <source>
        <dbReference type="ARBA" id="ARBA00022840"/>
    </source>
</evidence>
<evidence type="ECO:0000313" key="8">
    <source>
        <dbReference type="EMBL" id="SFE92564.1"/>
    </source>
</evidence>
<dbReference type="Proteomes" id="UP000199323">
    <property type="component" value="Unassembled WGS sequence"/>
</dbReference>
<feature type="compositionally biased region" description="Basic and acidic residues" evidence="5">
    <location>
        <begin position="279"/>
        <end position="296"/>
    </location>
</feature>
<sequence length="605" mass="61787">MIQAIGLTSMPRRNAPPAVADLTFDIRPGEVTGLLGPAGSGKSTALRLLLGLEPGRGATLVDGRPLRDLTHPARAVGALLGDVPGHPGRTARGHLRMLCAAFGLPATRADEVLDEVGLAEVADQRLGTYALGMDRRLGFAAALLAGPRALILDDPVRDLPAREAAWVHALVRRHAAGGGAVLLTGRDSKALARTADHVIVLDKGRLVADQSSAHFARTRMRPFVAVRSPYAQRLGALLADSGAEVIAATGSRIAVYGTNSAAVGETAYRHGILLHHLAEERGDGSAPDDRDPRTGARVETTGTTGTGTDADAGRVPPTPAAPRRHPVRQHGPVHPLRYELRRAFGVLTPWPVAGAALIGSVVSTVLMARAGTGSTPPLRLISGWAARIPLPAAAVGAGALGALAYGQEFRYPALAPGYGPEPRVLRLLGAKLAVSGVCALLLATVAAVADTVALRLTLGPGHAPDLAALPAALAGWAAIAVGCAWAGLLAAGVFRTTALGVAAVLAVPLLVAPAVRGLFGGPVARQLVDAGGALWSVLTGVSQGGGGAARDVLRFAAQPVVSALVLSLGVLICAYVAAALRGRRRRPRPTAARVGRSGPLTSKKG</sequence>
<dbReference type="Gene3D" id="3.40.50.300">
    <property type="entry name" value="P-loop containing nucleotide triphosphate hydrolases"/>
    <property type="match status" value="1"/>
</dbReference>
<keyword evidence="6" id="KW-1133">Transmembrane helix</keyword>
<dbReference type="InterPro" id="IPR027417">
    <property type="entry name" value="P-loop_NTPase"/>
</dbReference>
<evidence type="ECO:0000256" key="3">
    <source>
        <dbReference type="ARBA" id="ARBA00022741"/>
    </source>
</evidence>
<dbReference type="Pfam" id="PF00005">
    <property type="entry name" value="ABC_tran"/>
    <property type="match status" value="1"/>
</dbReference>
<reference evidence="9" key="1">
    <citation type="submission" date="2016-10" db="EMBL/GenBank/DDBJ databases">
        <authorList>
            <person name="Varghese N."/>
            <person name="Submissions S."/>
        </authorList>
    </citation>
    <scope>NUCLEOTIDE SEQUENCE [LARGE SCALE GENOMIC DNA]</scope>
    <source>
        <strain evidence="9">CGMCC 4.3510</strain>
    </source>
</reference>
<feature type="transmembrane region" description="Helical" evidence="6">
    <location>
        <begin position="469"/>
        <end position="491"/>
    </location>
</feature>
<dbReference type="GO" id="GO:0016887">
    <property type="term" value="F:ATP hydrolysis activity"/>
    <property type="evidence" value="ECO:0007669"/>
    <property type="project" value="InterPro"/>
</dbReference>
<keyword evidence="9" id="KW-1185">Reference proteome</keyword>
<feature type="transmembrane region" description="Helical" evidence="6">
    <location>
        <begin position="498"/>
        <end position="519"/>
    </location>
</feature>
<keyword evidence="3" id="KW-0547">Nucleotide-binding</keyword>
<accession>A0A1I2EHK4</accession>
<dbReference type="SUPFAM" id="SSF52540">
    <property type="entry name" value="P-loop containing nucleoside triphosphate hydrolases"/>
    <property type="match status" value="1"/>
</dbReference>
<evidence type="ECO:0000259" key="7">
    <source>
        <dbReference type="PROSITE" id="PS50893"/>
    </source>
</evidence>
<evidence type="ECO:0000256" key="1">
    <source>
        <dbReference type="ARBA" id="ARBA00005417"/>
    </source>
</evidence>
<dbReference type="PROSITE" id="PS50893">
    <property type="entry name" value="ABC_TRANSPORTER_2"/>
    <property type="match status" value="1"/>
</dbReference>
<dbReference type="AlphaFoldDB" id="A0A1I2EHK4"/>
<dbReference type="RefSeq" id="WP_093713593.1">
    <property type="nucleotide sequence ID" value="NZ_FONG01000006.1"/>
</dbReference>
<evidence type="ECO:0000256" key="5">
    <source>
        <dbReference type="SAM" id="MobiDB-lite"/>
    </source>
</evidence>
<feature type="region of interest" description="Disordered" evidence="5">
    <location>
        <begin position="279"/>
        <end position="331"/>
    </location>
</feature>
<feature type="transmembrane region" description="Helical" evidence="6">
    <location>
        <begin position="344"/>
        <end position="368"/>
    </location>
</feature>
<dbReference type="OrthoDB" id="9804819at2"/>
<dbReference type="GO" id="GO:0005524">
    <property type="term" value="F:ATP binding"/>
    <property type="evidence" value="ECO:0007669"/>
    <property type="project" value="UniProtKB-KW"/>
</dbReference>
<dbReference type="InterPro" id="IPR003593">
    <property type="entry name" value="AAA+_ATPase"/>
</dbReference>
<comment type="similarity">
    <text evidence="1">Belongs to the ABC transporter superfamily.</text>
</comment>
<feature type="compositionally biased region" description="Low complexity" evidence="5">
    <location>
        <begin position="297"/>
        <end position="315"/>
    </location>
</feature>
<keyword evidence="6" id="KW-0472">Membrane</keyword>
<evidence type="ECO:0000313" key="9">
    <source>
        <dbReference type="Proteomes" id="UP000199323"/>
    </source>
</evidence>
<keyword evidence="4" id="KW-0067">ATP-binding</keyword>
<dbReference type="InterPro" id="IPR003439">
    <property type="entry name" value="ABC_transporter-like_ATP-bd"/>
</dbReference>
<dbReference type="SMART" id="SM00382">
    <property type="entry name" value="AAA"/>
    <property type="match status" value="1"/>
</dbReference>
<feature type="transmembrane region" description="Helical" evidence="6">
    <location>
        <begin position="388"/>
        <end position="406"/>
    </location>
</feature>